<organism evidence="2 3">
    <name type="scientific">Prevotella heparinolytica</name>
    <dbReference type="NCBI Taxonomy" id="28113"/>
    <lineage>
        <taxon>Bacteria</taxon>
        <taxon>Pseudomonadati</taxon>
        <taxon>Bacteroidota</taxon>
        <taxon>Bacteroidia</taxon>
        <taxon>Bacteroidales</taxon>
        <taxon>Bacteroidaceae</taxon>
        <taxon>Bacteroides</taxon>
    </lineage>
</organism>
<reference evidence="2 3" key="1">
    <citation type="submission" date="2018-11" db="EMBL/GenBank/DDBJ databases">
        <title>Genomes From Bacteria Associated with the Canine Oral Cavity: a Test Case for Automated Genome-Based Taxonomic Assignment.</title>
        <authorList>
            <person name="Coil D.A."/>
            <person name="Jospin G."/>
            <person name="Darling A.E."/>
            <person name="Wallis C."/>
            <person name="Davis I.J."/>
            <person name="Harris S."/>
            <person name="Eisen J.A."/>
            <person name="Holcombe L.J."/>
            <person name="O'Flynn C."/>
        </authorList>
    </citation>
    <scope>NUCLEOTIDE SEQUENCE [LARGE SCALE GENOMIC DNA]</scope>
    <source>
        <strain evidence="2 3">OH1047_COT-310</strain>
    </source>
</reference>
<dbReference type="EMBL" id="RQYF01000018">
    <property type="protein sequence ID" value="RRD91970.1"/>
    <property type="molecule type" value="Genomic_DNA"/>
</dbReference>
<evidence type="ECO:0000313" key="3">
    <source>
        <dbReference type="Proteomes" id="UP000279562"/>
    </source>
</evidence>
<sequence length="522" mass="58810">MKKGLITSILALTFGGLQAQPQPATPKLVVTLTVDQLRTDYMEAFSSLYGEKGFKRLLREGKVFRQAEFAFNGIDRASAIAAIYTGTTPSMNGIIAENWLDAHTLRPVNCVEDPDFMGNYTDESTSPSRLLASTIADELRIATRNKGLVYAIAPFSDAAILGAGHAGNGAFWLNKNTGKWCSTTYYSEFPWWLSLYNERKSPDFRIKDMVWTPALPFAYYTFLPEWRDEPFKYKPDSERSNKFRRLLTTPFINEEVNLLTEELLNKSTVGQDEVPDLLSLTYYAGNYNRRSVQECATEMQDTYVRLDRSIAALLEIIDHKVGLHNVLFCITSTGYADAEDADPGIYRTPGGEFHLNRCATLLNMFLMATYGEGQYVEVYYDRQIYLNHKLIESKQLNLAEIQEKAAEFLVQFSGVNEVYSAHRLLLGSWSPQIERIRNGFHRKRSGDLTIDVLPGWTVMQENNTDNRVVRKANIPAPLILLGSGIKAETIRIPVSIERIAPTLAGIMRIRAPNASTASPLDF</sequence>
<evidence type="ECO:0000313" key="2">
    <source>
        <dbReference type="EMBL" id="RRD91970.1"/>
    </source>
</evidence>
<dbReference type="InterPro" id="IPR026263">
    <property type="entry name" value="Alkaline_phosphatase_prok"/>
</dbReference>
<gene>
    <name evidence="2" type="ORF">EII33_06030</name>
</gene>
<evidence type="ECO:0000256" key="1">
    <source>
        <dbReference type="SAM" id="SignalP"/>
    </source>
</evidence>
<comment type="caution">
    <text evidence="2">The sequence shown here is derived from an EMBL/GenBank/DDBJ whole genome shotgun (WGS) entry which is preliminary data.</text>
</comment>
<proteinExistence type="predicted"/>
<dbReference type="AlphaFoldDB" id="A0A3P2ACT4"/>
<dbReference type="Pfam" id="PF01663">
    <property type="entry name" value="Phosphodiest"/>
    <property type="match status" value="1"/>
</dbReference>
<dbReference type="PIRSF" id="PIRSF031924">
    <property type="entry name" value="Pi-irrepressible_AP"/>
    <property type="match status" value="1"/>
</dbReference>
<feature type="chain" id="PRO_5018305397" evidence="1">
    <location>
        <begin position="20"/>
        <end position="522"/>
    </location>
</feature>
<dbReference type="InterPro" id="IPR017850">
    <property type="entry name" value="Alkaline_phosphatase_core_sf"/>
</dbReference>
<dbReference type="RefSeq" id="WP_125238937.1">
    <property type="nucleotide sequence ID" value="NZ_RQYF01000018.1"/>
</dbReference>
<dbReference type="Gene3D" id="3.40.720.10">
    <property type="entry name" value="Alkaline Phosphatase, subunit A"/>
    <property type="match status" value="1"/>
</dbReference>
<protein>
    <submittedName>
        <fullName evidence="2">Alkaline phosphatase family protein</fullName>
    </submittedName>
</protein>
<dbReference type="Proteomes" id="UP000279562">
    <property type="component" value="Unassembled WGS sequence"/>
</dbReference>
<keyword evidence="1" id="KW-0732">Signal</keyword>
<dbReference type="SUPFAM" id="SSF53649">
    <property type="entry name" value="Alkaline phosphatase-like"/>
    <property type="match status" value="1"/>
</dbReference>
<accession>A0A3P2ACT4</accession>
<dbReference type="GO" id="GO:0004035">
    <property type="term" value="F:alkaline phosphatase activity"/>
    <property type="evidence" value="ECO:0007669"/>
    <property type="project" value="InterPro"/>
</dbReference>
<dbReference type="Gene3D" id="3.30.1360.150">
    <property type="match status" value="1"/>
</dbReference>
<dbReference type="CDD" id="cd16016">
    <property type="entry name" value="AP-SPAP"/>
    <property type="match status" value="1"/>
</dbReference>
<name>A0A3P2ACT4_9BACE</name>
<dbReference type="InterPro" id="IPR002591">
    <property type="entry name" value="Phosphodiest/P_Trfase"/>
</dbReference>
<keyword evidence="3" id="KW-1185">Reference proteome</keyword>
<feature type="signal peptide" evidence="1">
    <location>
        <begin position="1"/>
        <end position="19"/>
    </location>
</feature>